<dbReference type="Proteomes" id="UP000321057">
    <property type="component" value="Unassembled WGS sequence"/>
</dbReference>
<sequence>MTPRNDLLNSNVTGQLNLNYRLIELGFITSKKDVDYITKNLDSFTKRLAEAINGRQINAPKSKPAQAKTIWNWGGTFYPNTTIKVRKSPGINGTIVESGSWLYGKDDWIKFDQVIKKDGYW</sequence>
<reference evidence="3 4" key="1">
    <citation type="submission" date="2018-06" db="EMBL/GenBank/DDBJ databases">
        <authorList>
            <consortium name="Pathogen Informatics"/>
            <person name="Doyle S."/>
        </authorList>
    </citation>
    <scope>NUCLEOTIDE SEQUENCE [LARGE SCALE GENOMIC DNA]</scope>
    <source>
        <strain evidence="3 4">NCTC12195</strain>
    </source>
</reference>
<evidence type="ECO:0000313" key="2">
    <source>
        <dbReference type="EMBL" id="GEQ07070.1"/>
    </source>
</evidence>
<name>A0A380S9K2_STAGA</name>
<keyword evidence="5" id="KW-1185">Reference proteome</keyword>
<proteinExistence type="predicted"/>
<dbReference type="Proteomes" id="UP000255277">
    <property type="component" value="Unassembled WGS sequence"/>
</dbReference>
<evidence type="ECO:0000313" key="3">
    <source>
        <dbReference type="EMBL" id="SUQ38544.1"/>
    </source>
</evidence>
<dbReference type="Pfam" id="PF25606">
    <property type="entry name" value="SH3b_P2"/>
    <property type="match status" value="1"/>
</dbReference>
<reference evidence="2 5" key="2">
    <citation type="submission" date="2019-07" db="EMBL/GenBank/DDBJ databases">
        <title>Whole genome shotgun sequence of Staphylococcus gallinarum NBRC 109767.</title>
        <authorList>
            <person name="Hosoyama A."/>
            <person name="Uohara A."/>
            <person name="Ohji S."/>
            <person name="Ichikawa N."/>
        </authorList>
    </citation>
    <scope>NUCLEOTIDE SEQUENCE [LARGE SCALE GENOMIC DNA]</scope>
    <source>
        <strain evidence="2 5">NBRC 109767</strain>
    </source>
</reference>
<feature type="domain" description="SH3b-P2" evidence="1">
    <location>
        <begin position="68"/>
        <end position="121"/>
    </location>
</feature>
<gene>
    <name evidence="3" type="ORF">NCTC12195_04920</name>
    <name evidence="2" type="ORF">SGA02_28980</name>
</gene>
<dbReference type="EMBL" id="BKAX01000019">
    <property type="protein sequence ID" value="GEQ07070.1"/>
    <property type="molecule type" value="Genomic_DNA"/>
</dbReference>
<evidence type="ECO:0000313" key="5">
    <source>
        <dbReference type="Proteomes" id="UP000321057"/>
    </source>
</evidence>
<accession>A0A380S9K2</accession>
<dbReference type="InterPro" id="IPR057958">
    <property type="entry name" value="SH3b_P2_dom"/>
</dbReference>
<evidence type="ECO:0000313" key="4">
    <source>
        <dbReference type="Proteomes" id="UP000255277"/>
    </source>
</evidence>
<dbReference type="AlphaFoldDB" id="A0A380S9K2"/>
<evidence type="ECO:0000259" key="1">
    <source>
        <dbReference type="Pfam" id="PF25606"/>
    </source>
</evidence>
<dbReference type="Gene3D" id="2.30.30.40">
    <property type="entry name" value="SH3 Domains"/>
    <property type="match status" value="1"/>
</dbReference>
<dbReference type="EMBL" id="UHDK01000003">
    <property type="protein sequence ID" value="SUQ38544.1"/>
    <property type="molecule type" value="Genomic_DNA"/>
</dbReference>
<protein>
    <submittedName>
        <fullName evidence="3">Phage related amidase</fullName>
    </submittedName>
</protein>
<organism evidence="3 4">
    <name type="scientific">Staphylococcus gallinarum</name>
    <dbReference type="NCBI Taxonomy" id="1293"/>
    <lineage>
        <taxon>Bacteria</taxon>
        <taxon>Bacillati</taxon>
        <taxon>Bacillota</taxon>
        <taxon>Bacilli</taxon>
        <taxon>Bacillales</taxon>
        <taxon>Staphylococcaceae</taxon>
        <taxon>Staphylococcus</taxon>
    </lineage>
</organism>